<dbReference type="Gene3D" id="3.90.950.20">
    <property type="entry name" value="CinA-like"/>
    <property type="match status" value="1"/>
</dbReference>
<organism evidence="3 4">
    <name type="scientific">Agromyces aurantiacus</name>
    <dbReference type="NCBI Taxonomy" id="165814"/>
    <lineage>
        <taxon>Bacteria</taxon>
        <taxon>Bacillati</taxon>
        <taxon>Actinomycetota</taxon>
        <taxon>Actinomycetes</taxon>
        <taxon>Micrococcales</taxon>
        <taxon>Microbacteriaceae</taxon>
        <taxon>Agromyces</taxon>
    </lineage>
</organism>
<evidence type="ECO:0000256" key="1">
    <source>
        <dbReference type="SAM" id="MobiDB-lite"/>
    </source>
</evidence>
<accession>A0ABV9R7X4</accession>
<dbReference type="RefSeq" id="WP_204396483.1">
    <property type="nucleotide sequence ID" value="NZ_JAFBBW010000001.1"/>
</dbReference>
<feature type="region of interest" description="Disordered" evidence="1">
    <location>
        <begin position="1"/>
        <end position="20"/>
    </location>
</feature>
<keyword evidence="4" id="KW-1185">Reference proteome</keyword>
<comment type="caution">
    <text evidence="3">The sequence shown here is derived from an EMBL/GenBank/DDBJ whole genome shotgun (WGS) entry which is preliminary data.</text>
</comment>
<dbReference type="NCBIfam" id="TIGR00199">
    <property type="entry name" value="PncC_domain"/>
    <property type="match status" value="1"/>
</dbReference>
<gene>
    <name evidence="3" type="ORF">ACFPER_13340</name>
</gene>
<evidence type="ECO:0000313" key="4">
    <source>
        <dbReference type="Proteomes" id="UP001595960"/>
    </source>
</evidence>
<dbReference type="Pfam" id="PF02464">
    <property type="entry name" value="CinA"/>
    <property type="match status" value="1"/>
</dbReference>
<dbReference type="InterPro" id="IPR008136">
    <property type="entry name" value="CinA_C"/>
</dbReference>
<sequence length="187" mass="18591">MARGDAPAESAPAAPGAPSADATAELIAELTRRGMRIAVAESLTGGLVAAELTRIPGASLAVSGGIVAYDTRVKQAMLGVPGDLLAAEGAVHPEVARRMADGARRALAVGGRPADLGVATTGVAGPDPQDGRPVGTVYVGVADAAGSEAIELRLGGDRDEIRRATVRAAVDAALERLREGAGAGERG</sequence>
<reference evidence="4" key="1">
    <citation type="journal article" date="2019" name="Int. J. Syst. Evol. Microbiol.">
        <title>The Global Catalogue of Microorganisms (GCM) 10K type strain sequencing project: providing services to taxonomists for standard genome sequencing and annotation.</title>
        <authorList>
            <consortium name="The Broad Institute Genomics Platform"/>
            <consortium name="The Broad Institute Genome Sequencing Center for Infectious Disease"/>
            <person name="Wu L."/>
            <person name="Ma J."/>
        </authorList>
    </citation>
    <scope>NUCLEOTIDE SEQUENCE [LARGE SCALE GENOMIC DNA]</scope>
    <source>
        <strain evidence="4">CGMCC 1.12192</strain>
    </source>
</reference>
<evidence type="ECO:0000259" key="2">
    <source>
        <dbReference type="Pfam" id="PF02464"/>
    </source>
</evidence>
<proteinExistence type="predicted"/>
<dbReference type="Proteomes" id="UP001595960">
    <property type="component" value="Unassembled WGS sequence"/>
</dbReference>
<name>A0ABV9R7X4_9MICO</name>
<evidence type="ECO:0000313" key="3">
    <source>
        <dbReference type="EMBL" id="MFC4829785.1"/>
    </source>
</evidence>
<dbReference type="InterPro" id="IPR036653">
    <property type="entry name" value="CinA-like_C"/>
</dbReference>
<dbReference type="EMBL" id="JBHSJC010000001">
    <property type="protein sequence ID" value="MFC4829785.1"/>
    <property type="molecule type" value="Genomic_DNA"/>
</dbReference>
<protein>
    <submittedName>
        <fullName evidence="3">CinA family protein</fullName>
    </submittedName>
</protein>
<dbReference type="SUPFAM" id="SSF142433">
    <property type="entry name" value="CinA-like"/>
    <property type="match status" value="1"/>
</dbReference>
<feature type="domain" description="CinA C-terminal" evidence="2">
    <location>
        <begin position="23"/>
        <end position="175"/>
    </location>
</feature>